<reference evidence="1 2" key="1">
    <citation type="submission" date="2024-04" db="EMBL/GenBank/DDBJ databases">
        <authorList>
            <person name="Fracassetti M."/>
        </authorList>
    </citation>
    <scope>NUCLEOTIDE SEQUENCE [LARGE SCALE GENOMIC DNA]</scope>
</reference>
<evidence type="ECO:0000313" key="2">
    <source>
        <dbReference type="Proteomes" id="UP001497516"/>
    </source>
</evidence>
<dbReference type="EMBL" id="OZ034817">
    <property type="protein sequence ID" value="CAL1384627.1"/>
    <property type="molecule type" value="Genomic_DNA"/>
</dbReference>
<keyword evidence="2" id="KW-1185">Reference proteome</keyword>
<accession>A0AAV2EFX1</accession>
<protein>
    <submittedName>
        <fullName evidence="1">Uncharacterized protein</fullName>
    </submittedName>
</protein>
<dbReference type="Proteomes" id="UP001497516">
    <property type="component" value="Chromosome 4"/>
</dbReference>
<sequence length="80" mass="9270">MLYSSSKVHHSLFNKVRSSSFTDVLVYVDFLIMRGNGLIGINNLKDFLHRTFKIKDLVLIRRPHTTDLISPSRNSLLLLR</sequence>
<gene>
    <name evidence="1" type="ORF">LTRI10_LOCUS25815</name>
</gene>
<proteinExistence type="predicted"/>
<organism evidence="1 2">
    <name type="scientific">Linum trigynum</name>
    <dbReference type="NCBI Taxonomy" id="586398"/>
    <lineage>
        <taxon>Eukaryota</taxon>
        <taxon>Viridiplantae</taxon>
        <taxon>Streptophyta</taxon>
        <taxon>Embryophyta</taxon>
        <taxon>Tracheophyta</taxon>
        <taxon>Spermatophyta</taxon>
        <taxon>Magnoliopsida</taxon>
        <taxon>eudicotyledons</taxon>
        <taxon>Gunneridae</taxon>
        <taxon>Pentapetalae</taxon>
        <taxon>rosids</taxon>
        <taxon>fabids</taxon>
        <taxon>Malpighiales</taxon>
        <taxon>Linaceae</taxon>
        <taxon>Linum</taxon>
    </lineage>
</organism>
<dbReference type="AlphaFoldDB" id="A0AAV2EFX1"/>
<name>A0AAV2EFX1_9ROSI</name>
<evidence type="ECO:0000313" key="1">
    <source>
        <dbReference type="EMBL" id="CAL1384627.1"/>
    </source>
</evidence>